<dbReference type="PANTHER" id="PTHR42240">
    <property type="entry name" value="DUF211 DOMAIN-CONTAINING PROTEIN"/>
    <property type="match status" value="1"/>
</dbReference>
<organism evidence="3 4">
    <name type="scientific">Halopiger aswanensis</name>
    <dbReference type="NCBI Taxonomy" id="148449"/>
    <lineage>
        <taxon>Archaea</taxon>
        <taxon>Methanobacteriati</taxon>
        <taxon>Methanobacteriota</taxon>
        <taxon>Stenosarchaea group</taxon>
        <taxon>Halobacteria</taxon>
        <taxon>Halobacteriales</taxon>
        <taxon>Natrialbaceae</taxon>
        <taxon>Halopiger</taxon>
    </lineage>
</organism>
<dbReference type="PANTHER" id="PTHR42240:SF1">
    <property type="entry name" value="DUF211 DOMAIN-CONTAINING PROTEIN"/>
    <property type="match status" value="1"/>
</dbReference>
<evidence type="ECO:0000256" key="1">
    <source>
        <dbReference type="SAM" id="MobiDB-lite"/>
    </source>
</evidence>
<dbReference type="Gene3D" id="3.30.70.1340">
    <property type="entry name" value="MTH889-like domain"/>
    <property type="match status" value="1"/>
</dbReference>
<keyword evidence="4" id="KW-1185">Reference proteome</keyword>
<reference evidence="3 4" key="1">
    <citation type="submission" date="2018-09" db="EMBL/GenBank/DDBJ databases">
        <title>Genomic Encyclopedia of Archaeal and Bacterial Type Strains, Phase II (KMG-II): from individual species to whole genera.</title>
        <authorList>
            <person name="Goeker M."/>
        </authorList>
    </citation>
    <scope>NUCLEOTIDE SEQUENCE [LARGE SCALE GENOMIC DNA]</scope>
    <source>
        <strain evidence="3 4">DSM 13151</strain>
    </source>
</reference>
<dbReference type="Pfam" id="PF02680">
    <property type="entry name" value="DUF211"/>
    <property type="match status" value="1"/>
</dbReference>
<dbReference type="SUPFAM" id="SSF160363">
    <property type="entry name" value="MTH889-like"/>
    <property type="match status" value="1"/>
</dbReference>
<feature type="domain" description="Amphi-Trp" evidence="2">
    <location>
        <begin position="18"/>
        <end position="104"/>
    </location>
</feature>
<comment type="caution">
    <text evidence="3">The sequence shown here is derived from an EMBL/GenBank/DDBJ whole genome shotgun (WGS) entry which is preliminary data.</text>
</comment>
<proteinExistence type="predicted"/>
<sequence length="230" mass="25175">MPLRCNYPFVVATDIGDLETEAQRSRTEIASYPRDLADQLDGDGDVTLELGGSEVLLNPSDPVTFKLEGESDWSEGDTEAKQSIEFELVWWREAQTAEESTLDVREGVSKTSAAEFGRRASPETKGTGHKNQHMSPSIRRLVLDVMKPQEPDILELATVVSDRPGVDGVNVALVETDREVQNLKLTIEGDDIDADALEAAIIDLGGTVHSIDQVVCGERLVDQIDTPQDN</sequence>
<dbReference type="InterPro" id="IPR023129">
    <property type="entry name" value="MTH889-like_dom_sf"/>
</dbReference>
<evidence type="ECO:0000313" key="4">
    <source>
        <dbReference type="Proteomes" id="UP000283805"/>
    </source>
</evidence>
<name>A0A3R7HVL3_9EURY</name>
<feature type="region of interest" description="Disordered" evidence="1">
    <location>
        <begin position="101"/>
        <end position="134"/>
    </location>
</feature>
<dbReference type="NCBIfam" id="TIGR04354">
    <property type="entry name" value="amphi-Trp"/>
    <property type="match status" value="1"/>
</dbReference>
<dbReference type="AlphaFoldDB" id="A0A3R7HVL3"/>
<evidence type="ECO:0000259" key="2">
    <source>
        <dbReference type="Pfam" id="PF20068"/>
    </source>
</evidence>
<dbReference type="Pfam" id="PF20068">
    <property type="entry name" value="Amphi-Trp"/>
    <property type="match status" value="1"/>
</dbReference>
<accession>A0A3R7HVL3</accession>
<protein>
    <submittedName>
        <fullName evidence="3">Amphi-Trp domain-containing protein</fullName>
    </submittedName>
</protein>
<gene>
    <name evidence="3" type="ORF">ATJ93_3789</name>
</gene>
<evidence type="ECO:0000313" key="3">
    <source>
        <dbReference type="EMBL" id="RKD88968.1"/>
    </source>
</evidence>
<dbReference type="EMBL" id="RAPO01000004">
    <property type="protein sequence ID" value="RKD88968.1"/>
    <property type="molecule type" value="Genomic_DNA"/>
</dbReference>
<dbReference type="InterPro" id="IPR027598">
    <property type="entry name" value="Amphi-Trp_dom"/>
</dbReference>
<dbReference type="InterPro" id="IPR003831">
    <property type="entry name" value="DUF211"/>
</dbReference>
<dbReference type="Proteomes" id="UP000283805">
    <property type="component" value="Unassembled WGS sequence"/>
</dbReference>